<reference evidence="1 2" key="1">
    <citation type="submission" date="2023-10" db="EMBL/GenBank/DDBJ databases">
        <title>Two novel species belonging to the OM43/NOR5 clade.</title>
        <authorList>
            <person name="Park M."/>
        </authorList>
    </citation>
    <scope>NUCLEOTIDE SEQUENCE [LARGE SCALE GENOMIC DNA]</scope>
    <source>
        <strain evidence="1 2">IMCC45268</strain>
    </source>
</reference>
<dbReference type="InterPro" id="IPR004509">
    <property type="entry name" value="Competence_ComEA_HhH"/>
</dbReference>
<keyword evidence="2" id="KW-1185">Reference proteome</keyword>
<dbReference type="SUPFAM" id="SSF47781">
    <property type="entry name" value="RuvA domain 2-like"/>
    <property type="match status" value="1"/>
</dbReference>
<dbReference type="Gene3D" id="1.10.150.280">
    <property type="entry name" value="AF1531-like domain"/>
    <property type="match status" value="1"/>
</dbReference>
<dbReference type="GO" id="GO:0003677">
    <property type="term" value="F:DNA binding"/>
    <property type="evidence" value="ECO:0007669"/>
    <property type="project" value="UniProtKB-KW"/>
</dbReference>
<dbReference type="EMBL" id="CP136865">
    <property type="protein sequence ID" value="WOJ98463.1"/>
    <property type="molecule type" value="Genomic_DNA"/>
</dbReference>
<dbReference type="PANTHER" id="PTHR21180">
    <property type="entry name" value="ENDONUCLEASE/EXONUCLEASE/PHOSPHATASE FAMILY DOMAIN-CONTAINING PROTEIN 1"/>
    <property type="match status" value="1"/>
</dbReference>
<dbReference type="Pfam" id="PF12836">
    <property type="entry name" value="HHH_3"/>
    <property type="match status" value="1"/>
</dbReference>
<evidence type="ECO:0000313" key="1">
    <source>
        <dbReference type="EMBL" id="WOJ98463.1"/>
    </source>
</evidence>
<accession>A0ABZ0IHH2</accession>
<sequence length="164" mass="17352">MNHTKTIRSTLSTISDASGQTNLWAINLSRTRGALADAGARTSKQALSRCLSVRHGQRLLAVAVMATQLSLHGASALAQSATPSNADTPPFEMTAETSTDSVNINSASAPELSSQLNGIGGSKAEAIVRYREQFGPFESVEELSEVTGIGAATVERNRKLIRIR</sequence>
<dbReference type="Proteomes" id="UP001626549">
    <property type="component" value="Chromosome"/>
</dbReference>
<protein>
    <submittedName>
        <fullName evidence="1">ComEA family DNA-binding protein</fullName>
    </submittedName>
</protein>
<dbReference type="PANTHER" id="PTHR21180:SF32">
    <property type="entry name" value="ENDONUCLEASE_EXONUCLEASE_PHOSPHATASE FAMILY DOMAIN-CONTAINING PROTEIN 1"/>
    <property type="match status" value="1"/>
</dbReference>
<proteinExistence type="predicted"/>
<name>A0ABZ0IHH2_9GAMM</name>
<dbReference type="NCBIfam" id="TIGR00426">
    <property type="entry name" value="competence protein ComEA helix-hairpin-helix repeat region"/>
    <property type="match status" value="1"/>
</dbReference>
<dbReference type="RefSeq" id="WP_407329824.1">
    <property type="nucleotide sequence ID" value="NZ_CP136865.1"/>
</dbReference>
<dbReference type="InterPro" id="IPR051675">
    <property type="entry name" value="Endo/Exo/Phosphatase_dom_1"/>
</dbReference>
<dbReference type="InterPro" id="IPR010994">
    <property type="entry name" value="RuvA_2-like"/>
</dbReference>
<keyword evidence="1" id="KW-0238">DNA-binding</keyword>
<organism evidence="1 2">
    <name type="scientific">Congregibacter brevis</name>
    <dbReference type="NCBI Taxonomy" id="3081201"/>
    <lineage>
        <taxon>Bacteria</taxon>
        <taxon>Pseudomonadati</taxon>
        <taxon>Pseudomonadota</taxon>
        <taxon>Gammaproteobacteria</taxon>
        <taxon>Cellvibrionales</taxon>
        <taxon>Halieaceae</taxon>
        <taxon>Congregibacter</taxon>
    </lineage>
</organism>
<gene>
    <name evidence="1" type="ORF">R0137_07800</name>
</gene>
<evidence type="ECO:0000313" key="2">
    <source>
        <dbReference type="Proteomes" id="UP001626549"/>
    </source>
</evidence>